<evidence type="ECO:0000256" key="2">
    <source>
        <dbReference type="SAM" id="MobiDB-lite"/>
    </source>
</evidence>
<dbReference type="PANTHER" id="PTHR18884">
    <property type="entry name" value="SEPTIN"/>
    <property type="match status" value="1"/>
</dbReference>
<keyword evidence="5" id="KW-1185">Reference proteome</keyword>
<dbReference type="SUPFAM" id="SSF52540">
    <property type="entry name" value="P-loop containing nucleoside triphosphate hydrolases"/>
    <property type="match status" value="1"/>
</dbReference>
<dbReference type="Gene3D" id="3.40.50.300">
    <property type="entry name" value="P-loop containing nucleotide triphosphate hydrolases"/>
    <property type="match status" value="1"/>
</dbReference>
<proteinExistence type="inferred from homology"/>
<evidence type="ECO:0000259" key="3">
    <source>
        <dbReference type="Pfam" id="PF00735"/>
    </source>
</evidence>
<dbReference type="Proteomes" id="UP001476247">
    <property type="component" value="Unassembled WGS sequence"/>
</dbReference>
<comment type="similarity">
    <text evidence="1">Belongs to the TRAFAC class TrmE-Era-EngA-EngB-Septin-like GTPase superfamily. Septin GTPase family.</text>
</comment>
<evidence type="ECO:0000313" key="5">
    <source>
        <dbReference type="Proteomes" id="UP001476247"/>
    </source>
</evidence>
<reference evidence="4 5" key="1">
    <citation type="submission" date="2024-04" db="EMBL/GenBank/DDBJ databases">
        <title>genome sequences of Mucor flavus KT1a and Helicostylum pulchrum KT1b strains isolation_sourced from the surface of a dry-aged beef.</title>
        <authorList>
            <person name="Toyotome T."/>
            <person name="Hosono M."/>
            <person name="Torimaru M."/>
            <person name="Fukuda K."/>
            <person name="Mikami N."/>
        </authorList>
    </citation>
    <scope>NUCLEOTIDE SEQUENCE [LARGE SCALE GENOMIC DNA]</scope>
    <source>
        <strain evidence="4 5">KT1b</strain>
    </source>
</reference>
<dbReference type="EMBL" id="BAABUJ010000010">
    <property type="protein sequence ID" value="GAA5798476.1"/>
    <property type="molecule type" value="Genomic_DNA"/>
</dbReference>
<accession>A0ABP9XUU2</accession>
<keyword evidence="1" id="KW-0547">Nucleotide-binding</keyword>
<feature type="domain" description="Septin-type G" evidence="3">
    <location>
        <begin position="67"/>
        <end position="239"/>
    </location>
</feature>
<protein>
    <recommendedName>
        <fullName evidence="3">Septin-type G domain-containing protein</fullName>
    </recommendedName>
</protein>
<comment type="caution">
    <text evidence="4">The sequence shown here is derived from an EMBL/GenBank/DDBJ whole genome shotgun (WGS) entry which is preliminary data.</text>
</comment>
<dbReference type="InterPro" id="IPR027417">
    <property type="entry name" value="P-loop_NTPase"/>
</dbReference>
<gene>
    <name evidence="4" type="ORF">HPULCUR_003880</name>
</gene>
<feature type="region of interest" description="Disordered" evidence="2">
    <location>
        <begin position="28"/>
        <end position="51"/>
    </location>
</feature>
<dbReference type="InterPro" id="IPR030379">
    <property type="entry name" value="G_SEPTIN_dom"/>
</dbReference>
<feature type="compositionally biased region" description="Low complexity" evidence="2">
    <location>
        <begin position="28"/>
        <end position="41"/>
    </location>
</feature>
<dbReference type="Pfam" id="PF00735">
    <property type="entry name" value="Septin"/>
    <property type="match status" value="1"/>
</dbReference>
<keyword evidence="1" id="KW-0342">GTP-binding</keyword>
<evidence type="ECO:0000313" key="4">
    <source>
        <dbReference type="EMBL" id="GAA5798476.1"/>
    </source>
</evidence>
<organism evidence="4 5">
    <name type="scientific">Helicostylum pulchrum</name>
    <dbReference type="NCBI Taxonomy" id="562976"/>
    <lineage>
        <taxon>Eukaryota</taxon>
        <taxon>Fungi</taxon>
        <taxon>Fungi incertae sedis</taxon>
        <taxon>Mucoromycota</taxon>
        <taxon>Mucoromycotina</taxon>
        <taxon>Mucoromycetes</taxon>
        <taxon>Mucorales</taxon>
        <taxon>Mucorineae</taxon>
        <taxon>Mucoraceae</taxon>
        <taxon>Helicostylum</taxon>
    </lineage>
</organism>
<evidence type="ECO:0000256" key="1">
    <source>
        <dbReference type="RuleBase" id="RU004560"/>
    </source>
</evidence>
<sequence>MTNSSVREKIGIESDFGILSMEESSRLYQSGSIRSSSSSSNSRRKQCDRSDSWVVPKVKTLSQQKSSQFRMIVCGDSGIGKSALVQTLAGLEDLPENNNESPFQPIEVFVPDTNICIVDTIGYGALIRADVIFSNVKSYIEQQFEKTSSVFNADYTKKDNLRYMVYQSSDILSHVDACLYVIMGRLKPIDIEYMRSIHDLVNIIPVIIQADLTLRPEERIAQRLDIVNMLKANEIDISFVGYESYQDILNCCKDPLNHPLCPPFMLDCTNNNSAGNKKKSFHGLLGLKQALYQHQYKYLKSNTTEKFINWRSNNHVSSSSTTTTPSSSQEQVKSNIRISQYITKRRHSIEREMLLQEKNLINELETSNKQKRTKLILEQLNLLLKQDFDIQPTTTTTTAAAAAYTPVTHNFWICLSIVLSIFICYQNGSSLITKCMQSQWAKNE</sequence>
<name>A0ABP9XUU2_9FUNG</name>